<feature type="region of interest" description="Disordered" evidence="1">
    <location>
        <begin position="40"/>
        <end position="73"/>
    </location>
</feature>
<protein>
    <submittedName>
        <fullName evidence="2">Unplaced genomic scaffold scaffold_195, whole genome shotgun sequence</fullName>
    </submittedName>
</protein>
<name>A0A0C9YPJ3_9AGAM</name>
<proteinExistence type="predicted"/>
<sequence length="73" mass="8432">MTDTSDPSKSSHRVLAHRIKNGNGIPELRPMKLACQATKMWASRNQPRRRRPDETPSANEPEWQARYPYLGDE</sequence>
<accession>A0A0C9YPJ3</accession>
<dbReference type="HOGENOM" id="CLU_2705772_0_0_1"/>
<evidence type="ECO:0000313" key="2">
    <source>
        <dbReference type="EMBL" id="KIK15744.1"/>
    </source>
</evidence>
<gene>
    <name evidence="2" type="ORF">PISMIDRAFT_291113</name>
</gene>
<dbReference type="AlphaFoldDB" id="A0A0C9YPJ3"/>
<dbReference type="Proteomes" id="UP000054018">
    <property type="component" value="Unassembled WGS sequence"/>
</dbReference>
<evidence type="ECO:0000313" key="3">
    <source>
        <dbReference type="Proteomes" id="UP000054018"/>
    </source>
</evidence>
<dbReference type="EMBL" id="KN833879">
    <property type="protein sequence ID" value="KIK15744.1"/>
    <property type="molecule type" value="Genomic_DNA"/>
</dbReference>
<reference evidence="3" key="2">
    <citation type="submission" date="2015-01" db="EMBL/GenBank/DDBJ databases">
        <title>Evolutionary Origins and Diversification of the Mycorrhizal Mutualists.</title>
        <authorList>
            <consortium name="DOE Joint Genome Institute"/>
            <consortium name="Mycorrhizal Genomics Consortium"/>
            <person name="Kohler A."/>
            <person name="Kuo A."/>
            <person name="Nagy L.G."/>
            <person name="Floudas D."/>
            <person name="Copeland A."/>
            <person name="Barry K.W."/>
            <person name="Cichocki N."/>
            <person name="Veneault-Fourrey C."/>
            <person name="LaButti K."/>
            <person name="Lindquist E.A."/>
            <person name="Lipzen A."/>
            <person name="Lundell T."/>
            <person name="Morin E."/>
            <person name="Murat C."/>
            <person name="Riley R."/>
            <person name="Ohm R."/>
            <person name="Sun H."/>
            <person name="Tunlid A."/>
            <person name="Henrissat B."/>
            <person name="Grigoriev I.V."/>
            <person name="Hibbett D.S."/>
            <person name="Martin F."/>
        </authorList>
    </citation>
    <scope>NUCLEOTIDE SEQUENCE [LARGE SCALE GENOMIC DNA]</scope>
    <source>
        <strain evidence="3">441</strain>
    </source>
</reference>
<evidence type="ECO:0000256" key="1">
    <source>
        <dbReference type="SAM" id="MobiDB-lite"/>
    </source>
</evidence>
<keyword evidence="3" id="KW-1185">Reference proteome</keyword>
<organism evidence="2 3">
    <name type="scientific">Pisolithus microcarpus 441</name>
    <dbReference type="NCBI Taxonomy" id="765257"/>
    <lineage>
        <taxon>Eukaryota</taxon>
        <taxon>Fungi</taxon>
        <taxon>Dikarya</taxon>
        <taxon>Basidiomycota</taxon>
        <taxon>Agaricomycotina</taxon>
        <taxon>Agaricomycetes</taxon>
        <taxon>Agaricomycetidae</taxon>
        <taxon>Boletales</taxon>
        <taxon>Sclerodermatineae</taxon>
        <taxon>Pisolithaceae</taxon>
        <taxon>Pisolithus</taxon>
    </lineage>
</organism>
<reference evidence="2 3" key="1">
    <citation type="submission" date="2014-04" db="EMBL/GenBank/DDBJ databases">
        <authorList>
            <consortium name="DOE Joint Genome Institute"/>
            <person name="Kuo A."/>
            <person name="Kohler A."/>
            <person name="Costa M.D."/>
            <person name="Nagy L.G."/>
            <person name="Floudas D."/>
            <person name="Copeland A."/>
            <person name="Barry K.W."/>
            <person name="Cichocki N."/>
            <person name="Veneault-Fourrey C."/>
            <person name="LaButti K."/>
            <person name="Lindquist E.A."/>
            <person name="Lipzen A."/>
            <person name="Lundell T."/>
            <person name="Morin E."/>
            <person name="Murat C."/>
            <person name="Sun H."/>
            <person name="Tunlid A."/>
            <person name="Henrissat B."/>
            <person name="Grigoriev I.V."/>
            <person name="Hibbett D.S."/>
            <person name="Martin F."/>
            <person name="Nordberg H.P."/>
            <person name="Cantor M.N."/>
            <person name="Hua S.X."/>
        </authorList>
    </citation>
    <scope>NUCLEOTIDE SEQUENCE [LARGE SCALE GENOMIC DNA]</scope>
    <source>
        <strain evidence="2 3">441</strain>
    </source>
</reference>